<dbReference type="InterPro" id="IPR031325">
    <property type="entry name" value="RHS_repeat"/>
</dbReference>
<feature type="domain" description="Teneurin-like YD-shell" evidence="5">
    <location>
        <begin position="1175"/>
        <end position="1475"/>
    </location>
</feature>
<dbReference type="PANTHER" id="PTHR32305:SF17">
    <property type="entry name" value="TRNA NUCLEASE WAPA"/>
    <property type="match status" value="1"/>
</dbReference>
<evidence type="ECO:0000256" key="3">
    <source>
        <dbReference type="SAM" id="SignalP"/>
    </source>
</evidence>
<dbReference type="InterPro" id="IPR006530">
    <property type="entry name" value="YD"/>
</dbReference>
<feature type="chain" id="PRO_5014670549" description="Wall-associated protein" evidence="3">
    <location>
        <begin position="28"/>
        <end position="1606"/>
    </location>
</feature>
<dbReference type="NCBIfam" id="NF033679">
    <property type="entry name" value="DNRLRE_dom"/>
    <property type="match status" value="1"/>
</dbReference>
<dbReference type="InterPro" id="IPR045351">
    <property type="entry name" value="DUF6531"/>
</dbReference>
<evidence type="ECO:0000256" key="2">
    <source>
        <dbReference type="SAM" id="Phobius"/>
    </source>
</evidence>
<keyword evidence="2" id="KW-1133">Transmembrane helix</keyword>
<dbReference type="InterPro" id="IPR056823">
    <property type="entry name" value="TEN-like_YD-shell"/>
</dbReference>
<dbReference type="InterPro" id="IPR050708">
    <property type="entry name" value="T6SS_VgrG/RHS"/>
</dbReference>
<evidence type="ECO:0000259" key="5">
    <source>
        <dbReference type="Pfam" id="PF25023"/>
    </source>
</evidence>
<evidence type="ECO:0000256" key="1">
    <source>
        <dbReference type="ARBA" id="ARBA00022737"/>
    </source>
</evidence>
<feature type="domain" description="DUF6531" evidence="4">
    <location>
        <begin position="513"/>
        <end position="587"/>
    </location>
</feature>
<dbReference type="NCBIfam" id="TIGR01643">
    <property type="entry name" value="YD_repeat_2x"/>
    <property type="match status" value="7"/>
</dbReference>
<dbReference type="InterPro" id="IPR022385">
    <property type="entry name" value="Rhs_assc_core"/>
</dbReference>
<protein>
    <recommendedName>
        <fullName evidence="8">Wall-associated protein</fullName>
    </recommendedName>
</protein>
<name>A0A2M9Q5L4_9BACI</name>
<feature type="transmembrane region" description="Helical" evidence="2">
    <location>
        <begin position="1576"/>
        <end position="1600"/>
    </location>
</feature>
<keyword evidence="2" id="KW-0472">Membrane</keyword>
<sequence length="1606" mass="180119">MVRKIFIQMIVLAMFIAFIPFGNFANAAEIQSDKNDQKGKDQEKIEVVGERTETSKTYNNLDGTSTTEIYEAPIHFKDDEGSWKDIDNNLQKHKNNGKGQYKNKANNFAVTFDEKIEDQKNNVQVTEDHYNLDIGLKKIEQKGEVIPAKEVVGVATDNQIQYENVFDNISTIYSVGENFVKEDITINQKPQNGLPQTFSYQLSLENLSYEQINNQIYLKDASTGEMKYVIEAPLMYDAYKPVGYQSIDSVNSIPEEAKSYDITLKTRKENNTLWIDLIPDASWLQDKERQYPIVIDPTIVRIQGNSKMEDTTIRKKFPTQTGGDDTELGTGTATDGNIVRSLLKFDLSSIPKYSVIMSADVGLYLSSTNDPSPINLSMHAMKHSWEENSATWNNYATVGSWTTAGGDYNTTALSTVTGVGSIPSNVEEGLQRWSIPTSLVTGWLTNPNTNLGLLLKSTTEGTLIYKKFISSESTTNPLAYKPKLVVTYKTPNRLGLEDYWDYASHDISNGANYVNLGTNNNVVQYTDFSLFNYGDFGLDFTRTYNSKDYEKSSFGYGWSFTGSEKLFIGTNGTNIDYKDADGTVHVFTWDGNKYVAPAGNYDRLEKIDTTTYILTSLTGYTTTFKVKEKTTDTDIQVAYITEQKDLNNNSITYTYNTSNELTSITTNLGTKLLFTYTDGLITNAKYNDQDITYTYTDGNLTRVLVKKDASTSTPTSFYYATNGQLTKIIDSRQKIMLYGYNSDLDLVSVTEPSLDGQVASITEYSLDRTNNIVSVTSPEGTVTRYGLNNNFSVKKIFEPSGDTTSYTLDENYNVLSKEVAYTDGSTYTKNYDYDTKGNVLSTTDSKGLEESYTYDAYSNILKYTDANHQTTISTYDAYGNLKTSTSPKGETTTYTYNNYGDMTKVEYPDGKNETYNTNYDNNQKVTIYRDDQLDITTITTRDFNGNILSYEDGKKQTTGYRYNFKNELVAVQDAANKTTAYTYDGNSNLTSVTNAAGKQMSFSYNAQNAVKEETNAEGQTTNYIHNADGDLIGIVKPTNDKIAYTTSTDTNAKVVKINGVNQYTSQTDGLTTTVTNHTLNNQKVTYTQSENELLQRVDISAPVNRSISYNYKNEKDLASIQYGTDTIEYETDENGQTTELTLNGQPAANFTWNKNSLLESTTFKNGAAILNTYNFNQLQTETLKKNSSATWRTNEYEYDKNQQITKITNDDGTVTYTYDALNQLVKEQYNNGLSISYTYDSVGNRTSKTTLQNGITTTTNYSYNDANQMKSAGGKTYTVSPNGNVTNDGVFQYVYNAFDQLTEVKLLTLTIASYRYDENGRRVYSKDSNGVTYYRYNGLSNQVLFEENASGVITKAYTYDDNGHPLTMTYQDSTYYYLTNYRGDVLALTDSNGDIVAEYTYDAWGNIMSQSGTMATINPYRYAGYRYDEDTKLYYLMARYYNPYTGVFLSLDPVRGDTMKPLSLNGYNYAFNNPVMNVDPDGEFPKNLGAALKYGVKQAFKKLLSSWGISANLGEKISSNVASAVLGGFAFNKFATKKITSFAGYKALVQTFTKTFGKTLIKTAKKTLLSSIGKKAFGAIFGGLGGILLSEIVVFSYWTWYYANRY</sequence>
<evidence type="ECO:0000313" key="6">
    <source>
        <dbReference type="EMBL" id="PJO43367.1"/>
    </source>
</evidence>
<keyword evidence="3" id="KW-0732">Signal</keyword>
<evidence type="ECO:0000313" key="7">
    <source>
        <dbReference type="Proteomes" id="UP000232101"/>
    </source>
</evidence>
<comment type="caution">
    <text evidence="6">The sequence shown here is derived from an EMBL/GenBank/DDBJ whole genome shotgun (WGS) entry which is preliminary data.</text>
</comment>
<evidence type="ECO:0000259" key="4">
    <source>
        <dbReference type="Pfam" id="PF20148"/>
    </source>
</evidence>
<dbReference type="NCBIfam" id="TIGR03696">
    <property type="entry name" value="Rhs_assc_core"/>
    <property type="match status" value="1"/>
</dbReference>
<proteinExistence type="predicted"/>
<reference evidence="6 7" key="1">
    <citation type="submission" date="2017-11" db="EMBL/GenBank/DDBJ databases">
        <title>Bacterial isolate from king chilli rhizosphere.</title>
        <authorList>
            <person name="Takhelmayum P."/>
            <person name="Sarangthem I."/>
        </authorList>
    </citation>
    <scope>NUCLEOTIDE SEQUENCE [LARGE SCALE GENOMIC DNA]</scope>
    <source>
        <strain evidence="7">t26</strain>
    </source>
</reference>
<dbReference type="Pfam" id="PF05593">
    <property type="entry name" value="RHS_repeat"/>
    <property type="match status" value="3"/>
</dbReference>
<feature type="signal peptide" evidence="3">
    <location>
        <begin position="1"/>
        <end position="27"/>
    </location>
</feature>
<evidence type="ECO:0008006" key="8">
    <source>
        <dbReference type="Google" id="ProtNLM"/>
    </source>
</evidence>
<dbReference type="Proteomes" id="UP000232101">
    <property type="component" value="Unassembled WGS sequence"/>
</dbReference>
<dbReference type="Gene3D" id="2.180.10.10">
    <property type="entry name" value="RHS repeat-associated core"/>
    <property type="match status" value="2"/>
</dbReference>
<dbReference type="Pfam" id="PF20148">
    <property type="entry name" value="DUF6531"/>
    <property type="match status" value="1"/>
</dbReference>
<accession>A0A2M9Q5L4</accession>
<keyword evidence="1" id="KW-0677">Repeat</keyword>
<keyword evidence="2" id="KW-0812">Transmembrane</keyword>
<gene>
    <name evidence="6" type="ORF">CWD94_12495</name>
</gene>
<dbReference type="EMBL" id="PHQY01000612">
    <property type="protein sequence ID" value="PJO43367.1"/>
    <property type="molecule type" value="Genomic_DNA"/>
</dbReference>
<organism evidence="6 7">
    <name type="scientific">Lysinibacillus xylanilyticus</name>
    <dbReference type="NCBI Taxonomy" id="582475"/>
    <lineage>
        <taxon>Bacteria</taxon>
        <taxon>Bacillati</taxon>
        <taxon>Bacillota</taxon>
        <taxon>Bacilli</taxon>
        <taxon>Bacillales</taxon>
        <taxon>Bacillaceae</taxon>
        <taxon>Lysinibacillus</taxon>
    </lineage>
</organism>
<dbReference type="PANTHER" id="PTHR32305">
    <property type="match status" value="1"/>
</dbReference>
<dbReference type="RefSeq" id="WP_100543332.1">
    <property type="nucleotide sequence ID" value="NZ_PHQY01000612.1"/>
</dbReference>
<dbReference type="Pfam" id="PF25023">
    <property type="entry name" value="TEN_YD-shell"/>
    <property type="match status" value="1"/>
</dbReference>